<evidence type="ECO:0000256" key="3">
    <source>
        <dbReference type="SAM" id="MobiDB-lite"/>
    </source>
</evidence>
<dbReference type="InterPro" id="IPR046347">
    <property type="entry name" value="bZIP_sf"/>
</dbReference>
<comment type="subcellular location">
    <subcellularLocation>
        <location evidence="1">Nucleus</location>
    </subcellularLocation>
</comment>
<feature type="compositionally biased region" description="Pro residues" evidence="3">
    <location>
        <begin position="1"/>
        <end position="20"/>
    </location>
</feature>
<dbReference type="PANTHER" id="PTHR40621:SF6">
    <property type="entry name" value="AP-1-LIKE TRANSCRIPTION FACTOR YAP1-RELATED"/>
    <property type="match status" value="1"/>
</dbReference>
<dbReference type="Proteomes" id="UP000281468">
    <property type="component" value="Unassembled WGS sequence"/>
</dbReference>
<feature type="compositionally biased region" description="Basic and acidic residues" evidence="3">
    <location>
        <begin position="53"/>
        <end position="83"/>
    </location>
</feature>
<keyword evidence="2" id="KW-0539">Nucleus</keyword>
<evidence type="ECO:0000256" key="1">
    <source>
        <dbReference type="ARBA" id="ARBA00004123"/>
    </source>
</evidence>
<evidence type="ECO:0000313" key="8">
    <source>
        <dbReference type="Proteomes" id="UP000281468"/>
    </source>
</evidence>
<evidence type="ECO:0000259" key="4">
    <source>
        <dbReference type="PROSITE" id="PS50217"/>
    </source>
</evidence>
<dbReference type="SUPFAM" id="SSF57959">
    <property type="entry name" value="Leucine zipper domain"/>
    <property type="match status" value="1"/>
</dbReference>
<organism evidence="6 8">
    <name type="scientific">Hortaea werneckii</name>
    <name type="common">Black yeast</name>
    <name type="synonym">Cladosporium werneckii</name>
    <dbReference type="NCBI Taxonomy" id="91943"/>
    <lineage>
        <taxon>Eukaryota</taxon>
        <taxon>Fungi</taxon>
        <taxon>Dikarya</taxon>
        <taxon>Ascomycota</taxon>
        <taxon>Pezizomycotina</taxon>
        <taxon>Dothideomycetes</taxon>
        <taxon>Dothideomycetidae</taxon>
        <taxon>Mycosphaerellales</taxon>
        <taxon>Teratosphaeriaceae</taxon>
        <taxon>Hortaea</taxon>
    </lineage>
</organism>
<dbReference type="GO" id="GO:0001228">
    <property type="term" value="F:DNA-binding transcription activator activity, RNA polymerase II-specific"/>
    <property type="evidence" value="ECO:0007669"/>
    <property type="project" value="TreeGrafter"/>
</dbReference>
<dbReference type="SMART" id="SM00338">
    <property type="entry name" value="BRLZ"/>
    <property type="match status" value="1"/>
</dbReference>
<accession>A0A3M7GAI5</accession>
<protein>
    <recommendedName>
        <fullName evidence="4">BZIP domain-containing protein</fullName>
    </recommendedName>
</protein>
<dbReference type="Proteomes" id="UP000269539">
    <property type="component" value="Unassembled WGS sequence"/>
</dbReference>
<sequence length="398" mass="44160">MSVAYGPPPGGPPQSMPPDPYDGIQAAAFSTGNISPPSSDKSPLNNFEFLNSVEKKQTKDGQPPKRRGPKPDSKPALTRRQELNRQAQRTHRERKEMYIKALEQEVLRLKELFGNTTRERDTIAEENRRLKELLAAHGIRYDFSSTPIKFERGSSGHESSGYGPSSSGSLSGSYAGGSESTNFSPPPPLPGQQLSPNGALSQPRTQTMAQLPSNQFDYDSVGIDFVLTLERPCMDHMQYLLVRSHNVEGQPMHHPMENADDAEHEHMSGHALMATAPPHSHVMQKPAEKYPHQMPLDLGPDGLSKLLDLSNRLPFDRYTEITPVMAWTTILRHERVRELTEADIQTVKEDLSTKVRCYGFGAVLEEFELDDALTNVFAQKDSIPAISYGMASQQITAA</sequence>
<feature type="compositionally biased region" description="Polar residues" evidence="3">
    <location>
        <begin position="28"/>
        <end position="49"/>
    </location>
</feature>
<comment type="caution">
    <text evidence="6">The sequence shown here is derived from an EMBL/GenBank/DDBJ whole genome shotgun (WGS) entry which is preliminary data.</text>
</comment>
<feature type="region of interest" description="Disordered" evidence="3">
    <location>
        <begin position="152"/>
        <end position="206"/>
    </location>
</feature>
<dbReference type="VEuPathDB" id="FungiDB:BTJ68_02377"/>
<evidence type="ECO:0000313" key="7">
    <source>
        <dbReference type="Proteomes" id="UP000269539"/>
    </source>
</evidence>
<dbReference type="InterPro" id="IPR050936">
    <property type="entry name" value="AP-1-like"/>
</dbReference>
<gene>
    <name evidence="6" type="ORF">D0862_07765</name>
    <name evidence="5" type="ORF">D0864_05925</name>
</gene>
<dbReference type="EMBL" id="QWIO01000569">
    <property type="protein sequence ID" value="RMY92248.1"/>
    <property type="molecule type" value="Genomic_DNA"/>
</dbReference>
<proteinExistence type="predicted"/>
<dbReference type="AlphaFoldDB" id="A0A3M7GAI5"/>
<dbReference type="GO" id="GO:0000976">
    <property type="term" value="F:transcription cis-regulatory region binding"/>
    <property type="evidence" value="ECO:0007669"/>
    <property type="project" value="InterPro"/>
</dbReference>
<dbReference type="CDD" id="cd14688">
    <property type="entry name" value="bZIP_YAP"/>
    <property type="match status" value="1"/>
</dbReference>
<reference evidence="7 8" key="1">
    <citation type="journal article" date="2018" name="BMC Genomics">
        <title>Genomic evidence for intraspecific hybridization in a clonal and extremely halotolerant yeast.</title>
        <authorList>
            <person name="Gostincar C."/>
            <person name="Stajich J.E."/>
            <person name="Zupancic J."/>
            <person name="Zalar P."/>
            <person name="Gunde-Cimerman N."/>
        </authorList>
    </citation>
    <scope>NUCLEOTIDE SEQUENCE [LARGE SCALE GENOMIC DNA]</scope>
    <source>
        <strain evidence="5 7">EXF-10513</strain>
        <strain evidence="6 8">EXF-171</strain>
    </source>
</reference>
<feature type="domain" description="BZIP" evidence="4">
    <location>
        <begin position="79"/>
        <end position="137"/>
    </location>
</feature>
<name>A0A3M7GAI5_HORWE</name>
<dbReference type="Gene3D" id="1.10.238.100">
    <property type="entry name" value="YAP1 redox domain. Chain B"/>
    <property type="match status" value="1"/>
</dbReference>
<dbReference type="Gene3D" id="1.20.5.170">
    <property type="match status" value="1"/>
</dbReference>
<dbReference type="EMBL" id="QWIQ01000248">
    <property type="protein sequence ID" value="RMY98083.1"/>
    <property type="molecule type" value="Genomic_DNA"/>
</dbReference>
<dbReference type="PROSITE" id="PS50217">
    <property type="entry name" value="BZIP"/>
    <property type="match status" value="1"/>
</dbReference>
<dbReference type="InterPro" id="IPR004827">
    <property type="entry name" value="bZIP"/>
</dbReference>
<feature type="compositionally biased region" description="Low complexity" evidence="3">
    <location>
        <begin position="156"/>
        <end position="183"/>
    </location>
</feature>
<feature type="region of interest" description="Disordered" evidence="3">
    <location>
        <begin position="1"/>
        <end position="96"/>
    </location>
</feature>
<dbReference type="GO" id="GO:0090575">
    <property type="term" value="C:RNA polymerase II transcription regulator complex"/>
    <property type="evidence" value="ECO:0007669"/>
    <property type="project" value="TreeGrafter"/>
</dbReference>
<dbReference type="PANTHER" id="PTHR40621">
    <property type="entry name" value="TRANSCRIPTION FACTOR KAPC-RELATED"/>
    <property type="match status" value="1"/>
</dbReference>
<evidence type="ECO:0000313" key="5">
    <source>
        <dbReference type="EMBL" id="RMY92248.1"/>
    </source>
</evidence>
<evidence type="ECO:0000256" key="2">
    <source>
        <dbReference type="ARBA" id="ARBA00023242"/>
    </source>
</evidence>
<evidence type="ECO:0000313" key="6">
    <source>
        <dbReference type="EMBL" id="RMY98083.1"/>
    </source>
</evidence>